<dbReference type="InterPro" id="IPR019481">
    <property type="entry name" value="TFIIIC_triple_barrel"/>
</dbReference>
<evidence type="ECO:0000313" key="4">
    <source>
        <dbReference type="Proteomes" id="UP000298030"/>
    </source>
</evidence>
<reference evidence="3 4" key="1">
    <citation type="journal article" date="2019" name="Nat. Ecol. Evol.">
        <title>Megaphylogeny resolves global patterns of mushroom evolution.</title>
        <authorList>
            <person name="Varga T."/>
            <person name="Krizsan K."/>
            <person name="Foldi C."/>
            <person name="Dima B."/>
            <person name="Sanchez-Garcia M."/>
            <person name="Sanchez-Ramirez S."/>
            <person name="Szollosi G.J."/>
            <person name="Szarkandi J.G."/>
            <person name="Papp V."/>
            <person name="Albert L."/>
            <person name="Andreopoulos W."/>
            <person name="Angelini C."/>
            <person name="Antonin V."/>
            <person name="Barry K.W."/>
            <person name="Bougher N.L."/>
            <person name="Buchanan P."/>
            <person name="Buyck B."/>
            <person name="Bense V."/>
            <person name="Catcheside P."/>
            <person name="Chovatia M."/>
            <person name="Cooper J."/>
            <person name="Damon W."/>
            <person name="Desjardin D."/>
            <person name="Finy P."/>
            <person name="Geml J."/>
            <person name="Haridas S."/>
            <person name="Hughes K."/>
            <person name="Justo A."/>
            <person name="Karasinski D."/>
            <person name="Kautmanova I."/>
            <person name="Kiss B."/>
            <person name="Kocsube S."/>
            <person name="Kotiranta H."/>
            <person name="LaButti K.M."/>
            <person name="Lechner B.E."/>
            <person name="Liimatainen K."/>
            <person name="Lipzen A."/>
            <person name="Lukacs Z."/>
            <person name="Mihaltcheva S."/>
            <person name="Morgado L.N."/>
            <person name="Niskanen T."/>
            <person name="Noordeloos M.E."/>
            <person name="Ohm R.A."/>
            <person name="Ortiz-Santana B."/>
            <person name="Ovrebo C."/>
            <person name="Racz N."/>
            <person name="Riley R."/>
            <person name="Savchenko A."/>
            <person name="Shiryaev A."/>
            <person name="Soop K."/>
            <person name="Spirin V."/>
            <person name="Szebenyi C."/>
            <person name="Tomsovsky M."/>
            <person name="Tulloss R.E."/>
            <person name="Uehling J."/>
            <person name="Grigoriev I.V."/>
            <person name="Vagvolgyi C."/>
            <person name="Papp T."/>
            <person name="Martin F.M."/>
            <person name="Miettinen O."/>
            <person name="Hibbett D.S."/>
            <person name="Nagy L.G."/>
        </authorList>
    </citation>
    <scope>NUCLEOTIDE SEQUENCE [LARGE SCALE GENOMIC DNA]</scope>
    <source>
        <strain evidence="3 4">FP101781</strain>
    </source>
</reference>
<feature type="compositionally biased region" description="Basic and acidic residues" evidence="1">
    <location>
        <begin position="185"/>
        <end position="202"/>
    </location>
</feature>
<feature type="compositionally biased region" description="Polar residues" evidence="1">
    <location>
        <begin position="142"/>
        <end position="153"/>
    </location>
</feature>
<dbReference type="PANTHER" id="PTHR21860:SF2">
    <property type="entry name" value="GENERAL TRANSCRIPTION FACTOR 3C POLYPEPTIDE 6"/>
    <property type="match status" value="1"/>
</dbReference>
<dbReference type="Gene3D" id="2.60.40.4370">
    <property type="match status" value="1"/>
</dbReference>
<dbReference type="OrthoDB" id="1877767at2759"/>
<dbReference type="Proteomes" id="UP000298030">
    <property type="component" value="Unassembled WGS sequence"/>
</dbReference>
<dbReference type="GO" id="GO:0006383">
    <property type="term" value="P:transcription by RNA polymerase III"/>
    <property type="evidence" value="ECO:0007669"/>
    <property type="project" value="InterPro"/>
</dbReference>
<keyword evidence="4" id="KW-1185">Reference proteome</keyword>
<organism evidence="3 4">
    <name type="scientific">Coprinellus micaceus</name>
    <name type="common">Glistening ink-cap mushroom</name>
    <name type="synonym">Coprinus micaceus</name>
    <dbReference type="NCBI Taxonomy" id="71717"/>
    <lineage>
        <taxon>Eukaryota</taxon>
        <taxon>Fungi</taxon>
        <taxon>Dikarya</taxon>
        <taxon>Basidiomycota</taxon>
        <taxon>Agaricomycotina</taxon>
        <taxon>Agaricomycetes</taxon>
        <taxon>Agaricomycetidae</taxon>
        <taxon>Agaricales</taxon>
        <taxon>Agaricineae</taxon>
        <taxon>Psathyrellaceae</taxon>
        <taxon>Coprinellus</taxon>
    </lineage>
</organism>
<feature type="domain" description="Transcription factor TFIIIC triple barrel" evidence="2">
    <location>
        <begin position="32"/>
        <end position="121"/>
    </location>
</feature>
<dbReference type="PANTHER" id="PTHR21860">
    <property type="entry name" value="TRANSCRIPTION INITIATION FACTOR IIIC TFIIIC , POLYPEPTIDE 6-RELATED"/>
    <property type="match status" value="1"/>
</dbReference>
<evidence type="ECO:0000313" key="3">
    <source>
        <dbReference type="EMBL" id="TEB22912.1"/>
    </source>
</evidence>
<comment type="caution">
    <text evidence="3">The sequence shown here is derived from an EMBL/GenBank/DDBJ whole genome shotgun (WGS) entry which is preliminary data.</text>
</comment>
<dbReference type="EMBL" id="QPFP01000084">
    <property type="protein sequence ID" value="TEB22912.1"/>
    <property type="molecule type" value="Genomic_DNA"/>
</dbReference>
<protein>
    <recommendedName>
        <fullName evidence="2">Transcription factor TFIIIC triple barrel domain-containing protein</fullName>
    </recommendedName>
</protein>
<feature type="region of interest" description="Disordered" evidence="1">
    <location>
        <begin position="117"/>
        <end position="222"/>
    </location>
</feature>
<accession>A0A4Y7SMC2</accession>
<evidence type="ECO:0000259" key="2">
    <source>
        <dbReference type="Pfam" id="PF10419"/>
    </source>
</evidence>
<proteinExistence type="predicted"/>
<name>A0A4Y7SMC2_COPMI</name>
<dbReference type="InterPro" id="IPR042771">
    <property type="entry name" value="GTF3C6-like"/>
</dbReference>
<dbReference type="GO" id="GO:0000127">
    <property type="term" value="C:transcription factor TFIIIC complex"/>
    <property type="evidence" value="ECO:0007669"/>
    <property type="project" value="TreeGrafter"/>
</dbReference>
<dbReference type="AlphaFoldDB" id="A0A4Y7SMC2"/>
<dbReference type="STRING" id="71717.A0A4Y7SMC2"/>
<dbReference type="Pfam" id="PF10419">
    <property type="entry name" value="TFIIIC_sub6"/>
    <property type="match status" value="1"/>
</dbReference>
<sequence>MTSQETLGHAQTLVSGYHQVEEFGPDDDYEGEEETSYVTLDLGNVEPTLVPSASSYYLIGLDTPTPFLQLQGTVLKGHHHQLLGTEMIFSEDKGHPELHKRTIQHVANTEQRIMFKEVTLQPKSRPASPKHSEMPSEAPEPSKTSESTAQVQTVLDIDGQRIDRMTGKAAPLTRAPRTKASTKKKAGELEDNTAKGKEKQALDSDPVAPPLDSDMVIEKEAS</sequence>
<evidence type="ECO:0000256" key="1">
    <source>
        <dbReference type="SAM" id="MobiDB-lite"/>
    </source>
</evidence>
<gene>
    <name evidence="3" type="ORF">FA13DRAFT_1766332</name>
</gene>